<evidence type="ECO:0000313" key="2">
    <source>
        <dbReference type="Proteomes" id="UP001589667"/>
    </source>
</evidence>
<accession>A0ABV5SMJ7</accession>
<evidence type="ECO:0000313" key="1">
    <source>
        <dbReference type="EMBL" id="MFB9641561.1"/>
    </source>
</evidence>
<dbReference type="InterPro" id="IPR021770">
    <property type="entry name" value="DUF3335"/>
</dbReference>
<gene>
    <name evidence="1" type="ORF">ACFFQV_04575</name>
</gene>
<keyword evidence="2" id="KW-1185">Reference proteome</keyword>
<dbReference type="Proteomes" id="UP001589667">
    <property type="component" value="Unassembled WGS sequence"/>
</dbReference>
<protein>
    <submittedName>
        <fullName evidence="1">Peptidase C39 family protein</fullName>
    </submittedName>
</protein>
<dbReference type="EMBL" id="JBHMBL010000001">
    <property type="protein sequence ID" value="MFB9641561.1"/>
    <property type="molecule type" value="Genomic_DNA"/>
</dbReference>
<dbReference type="RefSeq" id="WP_157423150.1">
    <property type="nucleotide sequence ID" value="NZ_BAAANI010000006.1"/>
</dbReference>
<sequence>MTTITDPLLDDELRAALGEIRAERWGSPRTPYSPRVDVVHRDDGPAAAALTSRRSATAAVKIVDVWWRTEADSVAAATLVDEILARAVAAGDAAVKWEVPFGQELPAFAVEQGFVPLAAPHPSAPGTLGSRGYVRWLRDVPHDEAPYYAQTTLYTCGAVSGLLATEAIGAAGFGDTSDVASGESSDASVDGLPTPSLADRDLELAFWRRASNYPAIEPVGLGVVMRETLPGEVSVEVFLDHDGPVLIEAYTGFERDFRAELQAESLRQAEAAGLPVRRSRISIDEIARRIAGGELALLLVDEAPMHGETGPHWVLAHAAGEGVIVIEDPWISSDEGETWVDSHELPVAHADLDRMVAWGEAGYRGVVFVGRR</sequence>
<name>A0ABV5SMJ7_9MICO</name>
<reference evidence="1 2" key="1">
    <citation type="submission" date="2024-09" db="EMBL/GenBank/DDBJ databases">
        <authorList>
            <person name="Sun Q."/>
            <person name="Mori K."/>
        </authorList>
    </citation>
    <scope>NUCLEOTIDE SEQUENCE [LARGE SCALE GENOMIC DNA]</scope>
    <source>
        <strain evidence="1 2">JCM 14321</strain>
    </source>
</reference>
<proteinExistence type="predicted"/>
<comment type="caution">
    <text evidence="1">The sequence shown here is derived from an EMBL/GenBank/DDBJ whole genome shotgun (WGS) entry which is preliminary data.</text>
</comment>
<dbReference type="Pfam" id="PF11814">
    <property type="entry name" value="DUF3335"/>
    <property type="match status" value="1"/>
</dbReference>
<organism evidence="1 2">
    <name type="scientific">Agromyces lapidis</name>
    <dbReference type="NCBI Taxonomy" id="279574"/>
    <lineage>
        <taxon>Bacteria</taxon>
        <taxon>Bacillati</taxon>
        <taxon>Actinomycetota</taxon>
        <taxon>Actinomycetes</taxon>
        <taxon>Micrococcales</taxon>
        <taxon>Microbacteriaceae</taxon>
        <taxon>Agromyces</taxon>
    </lineage>
</organism>